<keyword evidence="4 7" id="KW-0812">Transmembrane</keyword>
<feature type="transmembrane region" description="Helical" evidence="9">
    <location>
        <begin position="91"/>
        <end position="113"/>
    </location>
</feature>
<dbReference type="Pfam" id="PF00230">
    <property type="entry name" value="MIP"/>
    <property type="match status" value="1"/>
</dbReference>
<evidence type="ECO:0000256" key="1">
    <source>
        <dbReference type="ARBA" id="ARBA00004141"/>
    </source>
</evidence>
<dbReference type="PANTHER" id="PTHR43829">
    <property type="entry name" value="AQUAPORIN OR AQUAGLYCEROPORIN RELATED"/>
    <property type="match status" value="1"/>
</dbReference>
<reference evidence="10 11" key="1">
    <citation type="journal article" date="2013" name="MBio">
        <title>Genome sequencing of the plant pathogen Taphrina deformans, the causal agent of peach leaf curl.</title>
        <authorList>
            <person name="Cisse O.H."/>
            <person name="Almeida J.M.G.C.F."/>
            <person name="Fonseca A."/>
            <person name="Kumar A.A."/>
            <person name="Salojaervi J."/>
            <person name="Overmyer K."/>
            <person name="Hauser P.M."/>
            <person name="Pagni M."/>
        </authorList>
    </citation>
    <scope>NUCLEOTIDE SEQUENCE [LARGE SCALE GENOMIC DNA]</scope>
    <source>
        <strain evidence="11">PYCC 5710 / ATCC 11124 / CBS 356.35 / IMI 108563 / JCM 9778 / NBRC 8474</strain>
    </source>
</reference>
<dbReference type="Gene3D" id="1.20.1080.10">
    <property type="entry name" value="Glycerol uptake facilitator protein"/>
    <property type="match status" value="1"/>
</dbReference>
<keyword evidence="5 9" id="KW-1133">Transmembrane helix</keyword>
<protein>
    <submittedName>
        <fullName evidence="10">Aquaglyceroporin</fullName>
    </submittedName>
</protein>
<evidence type="ECO:0000256" key="6">
    <source>
        <dbReference type="ARBA" id="ARBA00023136"/>
    </source>
</evidence>
<evidence type="ECO:0000256" key="9">
    <source>
        <dbReference type="SAM" id="Phobius"/>
    </source>
</evidence>
<feature type="transmembrane region" description="Helical" evidence="9">
    <location>
        <begin position="280"/>
        <end position="298"/>
    </location>
</feature>
<comment type="caution">
    <text evidence="10">The sequence shown here is derived from an EMBL/GenBank/DDBJ whole genome shotgun (WGS) entry which is preliminary data.</text>
</comment>
<evidence type="ECO:0000256" key="3">
    <source>
        <dbReference type="ARBA" id="ARBA00022448"/>
    </source>
</evidence>
<dbReference type="eggNOG" id="KOG0224">
    <property type="taxonomic scope" value="Eukaryota"/>
</dbReference>
<keyword evidence="11" id="KW-1185">Reference proteome</keyword>
<comment type="similarity">
    <text evidence="2 7">Belongs to the MIP/aquaporin (TC 1.A.8) family.</text>
</comment>
<organism evidence="10 11">
    <name type="scientific">Taphrina deformans (strain PYCC 5710 / ATCC 11124 / CBS 356.35 / IMI 108563 / JCM 9778 / NBRC 8474)</name>
    <name type="common">Peach leaf curl fungus</name>
    <name type="synonym">Lalaria deformans</name>
    <dbReference type="NCBI Taxonomy" id="1097556"/>
    <lineage>
        <taxon>Eukaryota</taxon>
        <taxon>Fungi</taxon>
        <taxon>Dikarya</taxon>
        <taxon>Ascomycota</taxon>
        <taxon>Taphrinomycotina</taxon>
        <taxon>Taphrinomycetes</taxon>
        <taxon>Taphrinales</taxon>
        <taxon>Taphrinaceae</taxon>
        <taxon>Taphrina</taxon>
    </lineage>
</organism>
<dbReference type="PANTHER" id="PTHR43829:SF14">
    <property type="entry name" value="AQUAPORIN 3"/>
    <property type="match status" value="1"/>
</dbReference>
<dbReference type="InterPro" id="IPR050363">
    <property type="entry name" value="MIP/Aquaporin"/>
</dbReference>
<evidence type="ECO:0000256" key="7">
    <source>
        <dbReference type="RuleBase" id="RU000477"/>
    </source>
</evidence>
<dbReference type="SUPFAM" id="SSF81338">
    <property type="entry name" value="Aquaporin-like"/>
    <property type="match status" value="1"/>
</dbReference>
<sequence length="363" mass="39533">MSEDLRRQRTGELELGVTEATQKHFNRKVVRAPPASPARLAYEKKRPKFLREMAAEATGVFFYVFPGVAATASLFFASANASAPATTAPNAAVYGSILNVAFAFGFGIAFAIITSASVSGGHFNPAITVCFVIFQGFPVRKAVRYIFAQILGAFLAGLFIYGMWRQQISAVLAEGVPPEELIQVFCAYPLANQTLGYLFFIEFFVDSFIGLIIWSVLDPANPFVAPAGAPFTIGLAYTTMVVAFANITISTNLARDLGTRMVAAAFLSTSAFSYKSYSWIGILVNVPATVFAVTYYEFIFKDTMTHINEGHLSHPDEVYNDGSYEEKDTSALGGTRLGRFLSNRHSGGSADMQRPNFAKHSDE</sequence>
<keyword evidence="3 7" id="KW-0813">Transport</keyword>
<feature type="transmembrane region" description="Helical" evidence="9">
    <location>
        <begin position="197"/>
        <end position="217"/>
    </location>
</feature>
<feature type="region of interest" description="Disordered" evidence="8">
    <location>
        <begin position="340"/>
        <end position="363"/>
    </location>
</feature>
<feature type="transmembrane region" description="Helical" evidence="9">
    <location>
        <begin position="223"/>
        <end position="245"/>
    </location>
</feature>
<keyword evidence="6 9" id="KW-0472">Membrane</keyword>
<proteinExistence type="inferred from homology"/>
<name>R4X7D6_TAPDE</name>
<evidence type="ECO:0000256" key="8">
    <source>
        <dbReference type="SAM" id="MobiDB-lite"/>
    </source>
</evidence>
<dbReference type="PRINTS" id="PR00783">
    <property type="entry name" value="MINTRINSICP"/>
</dbReference>
<evidence type="ECO:0000313" key="10">
    <source>
        <dbReference type="EMBL" id="CCG81275.1"/>
    </source>
</evidence>
<dbReference type="InterPro" id="IPR023271">
    <property type="entry name" value="Aquaporin-like"/>
</dbReference>
<feature type="transmembrane region" description="Helical" evidence="9">
    <location>
        <begin position="120"/>
        <end position="139"/>
    </location>
</feature>
<dbReference type="EMBL" id="CAHR02000034">
    <property type="protein sequence ID" value="CCG81275.1"/>
    <property type="molecule type" value="Genomic_DNA"/>
</dbReference>
<evidence type="ECO:0000256" key="5">
    <source>
        <dbReference type="ARBA" id="ARBA00022989"/>
    </source>
</evidence>
<dbReference type="OrthoDB" id="3222at2759"/>
<dbReference type="GO" id="GO:0005886">
    <property type="term" value="C:plasma membrane"/>
    <property type="evidence" value="ECO:0007669"/>
    <property type="project" value="TreeGrafter"/>
</dbReference>
<dbReference type="VEuPathDB" id="FungiDB:TAPDE_001006"/>
<dbReference type="AlphaFoldDB" id="R4X7D6"/>
<evidence type="ECO:0000256" key="2">
    <source>
        <dbReference type="ARBA" id="ARBA00006175"/>
    </source>
</evidence>
<dbReference type="Proteomes" id="UP000013776">
    <property type="component" value="Unassembled WGS sequence"/>
</dbReference>
<accession>R4X7D6</accession>
<dbReference type="InterPro" id="IPR000425">
    <property type="entry name" value="MIP"/>
</dbReference>
<feature type="transmembrane region" description="Helical" evidence="9">
    <location>
        <begin position="145"/>
        <end position="164"/>
    </location>
</feature>
<gene>
    <name evidence="10" type="ORF">TAPDE_001006</name>
</gene>
<feature type="transmembrane region" description="Helical" evidence="9">
    <location>
        <begin position="54"/>
        <end position="79"/>
    </location>
</feature>
<evidence type="ECO:0000256" key="4">
    <source>
        <dbReference type="ARBA" id="ARBA00022692"/>
    </source>
</evidence>
<comment type="subcellular location">
    <subcellularLocation>
        <location evidence="1">Membrane</location>
        <topology evidence="1">Multi-pass membrane protein</topology>
    </subcellularLocation>
</comment>
<dbReference type="STRING" id="1097556.R4X7D6"/>
<evidence type="ECO:0000313" key="11">
    <source>
        <dbReference type="Proteomes" id="UP000013776"/>
    </source>
</evidence>
<dbReference type="GO" id="GO:0015254">
    <property type="term" value="F:glycerol channel activity"/>
    <property type="evidence" value="ECO:0007669"/>
    <property type="project" value="TreeGrafter"/>
</dbReference>
<dbReference type="GO" id="GO:0015250">
    <property type="term" value="F:water channel activity"/>
    <property type="evidence" value="ECO:0007669"/>
    <property type="project" value="TreeGrafter"/>
</dbReference>